<gene>
    <name evidence="2" type="ORF">LY89DRAFT_673587</name>
</gene>
<accession>A0A194WYF1</accession>
<feature type="compositionally biased region" description="Polar residues" evidence="1">
    <location>
        <begin position="1"/>
        <end position="10"/>
    </location>
</feature>
<evidence type="ECO:0000313" key="3">
    <source>
        <dbReference type="Proteomes" id="UP000070700"/>
    </source>
</evidence>
<evidence type="ECO:0000313" key="2">
    <source>
        <dbReference type="EMBL" id="KUJ12637.1"/>
    </source>
</evidence>
<dbReference type="KEGG" id="psco:LY89DRAFT_673587"/>
<organism evidence="2 3">
    <name type="scientific">Mollisia scopiformis</name>
    <name type="common">Conifer needle endophyte fungus</name>
    <name type="synonym">Phialocephala scopiformis</name>
    <dbReference type="NCBI Taxonomy" id="149040"/>
    <lineage>
        <taxon>Eukaryota</taxon>
        <taxon>Fungi</taxon>
        <taxon>Dikarya</taxon>
        <taxon>Ascomycota</taxon>
        <taxon>Pezizomycotina</taxon>
        <taxon>Leotiomycetes</taxon>
        <taxon>Helotiales</taxon>
        <taxon>Mollisiaceae</taxon>
        <taxon>Mollisia</taxon>
    </lineage>
</organism>
<proteinExistence type="predicted"/>
<dbReference type="Proteomes" id="UP000070700">
    <property type="component" value="Unassembled WGS sequence"/>
</dbReference>
<evidence type="ECO:0000256" key="1">
    <source>
        <dbReference type="SAM" id="MobiDB-lite"/>
    </source>
</evidence>
<name>A0A194WYF1_MOLSC</name>
<dbReference type="EMBL" id="KQ947424">
    <property type="protein sequence ID" value="KUJ12637.1"/>
    <property type="molecule type" value="Genomic_DNA"/>
</dbReference>
<protein>
    <submittedName>
        <fullName evidence="2">Uncharacterized protein</fullName>
    </submittedName>
</protein>
<dbReference type="AlphaFoldDB" id="A0A194WYF1"/>
<dbReference type="RefSeq" id="XP_018066992.1">
    <property type="nucleotide sequence ID" value="XM_018213370.1"/>
</dbReference>
<dbReference type="InParanoid" id="A0A194WYF1"/>
<feature type="compositionally biased region" description="Basic residues" evidence="1">
    <location>
        <begin position="207"/>
        <end position="216"/>
    </location>
</feature>
<feature type="region of interest" description="Disordered" evidence="1">
    <location>
        <begin position="1"/>
        <end position="24"/>
    </location>
</feature>
<keyword evidence="3" id="KW-1185">Reference proteome</keyword>
<feature type="region of interest" description="Disordered" evidence="1">
    <location>
        <begin position="160"/>
        <end position="216"/>
    </location>
</feature>
<dbReference type="OrthoDB" id="3565096at2759"/>
<sequence length="216" mass="24176">MSDINSTTPETAHEIEEEPLATSKVLEVAASTTDDTTVKTNEISINEATTTAEESKEESIRISWVRTVCLAPNTSNAEHSLGTVYPRRSASTDPDYDDAVRIMNRLRAEKVGVPFDDLKITLDGAFRPGNWRSPKIPEVDNSHNPLNYWSPRRIFLSSIGEDGSPQMSVLRGSERVGDVHETEDEKEEARKANEKYWNANGDGETRGKRRRFSPEP</sequence>
<dbReference type="GeneID" id="28823096"/>
<reference evidence="2 3" key="1">
    <citation type="submission" date="2015-10" db="EMBL/GenBank/DDBJ databases">
        <title>Full genome of DAOMC 229536 Phialocephala scopiformis, a fungal endophyte of spruce producing the potent anti-insectan compound rugulosin.</title>
        <authorList>
            <consortium name="DOE Joint Genome Institute"/>
            <person name="Walker A.K."/>
            <person name="Frasz S.L."/>
            <person name="Seifert K.A."/>
            <person name="Miller J.D."/>
            <person name="Mondo S.J."/>
            <person name="Labutti K."/>
            <person name="Lipzen A."/>
            <person name="Dockter R."/>
            <person name="Kennedy M."/>
            <person name="Grigoriev I.V."/>
            <person name="Spatafora J.W."/>
        </authorList>
    </citation>
    <scope>NUCLEOTIDE SEQUENCE [LARGE SCALE GENOMIC DNA]</scope>
    <source>
        <strain evidence="2 3">CBS 120377</strain>
    </source>
</reference>